<evidence type="ECO:0000313" key="2">
    <source>
        <dbReference type="EMBL" id="SVC15331.1"/>
    </source>
</evidence>
<accession>A0A382JXR8</accession>
<feature type="non-terminal residue" evidence="2">
    <location>
        <position position="87"/>
    </location>
</feature>
<reference evidence="2" key="1">
    <citation type="submission" date="2018-05" db="EMBL/GenBank/DDBJ databases">
        <authorList>
            <person name="Lanie J.A."/>
            <person name="Ng W.-L."/>
            <person name="Kazmierczak K.M."/>
            <person name="Andrzejewski T.M."/>
            <person name="Davidsen T.M."/>
            <person name="Wayne K.J."/>
            <person name="Tettelin H."/>
            <person name="Glass J.I."/>
            <person name="Rusch D."/>
            <person name="Podicherti R."/>
            <person name="Tsui H.-C.T."/>
            <person name="Winkler M.E."/>
        </authorList>
    </citation>
    <scope>NUCLEOTIDE SEQUENCE</scope>
</reference>
<organism evidence="2">
    <name type="scientific">marine metagenome</name>
    <dbReference type="NCBI Taxonomy" id="408172"/>
    <lineage>
        <taxon>unclassified sequences</taxon>
        <taxon>metagenomes</taxon>
        <taxon>ecological metagenomes</taxon>
    </lineage>
</organism>
<name>A0A382JXR8_9ZZZZ</name>
<dbReference type="AlphaFoldDB" id="A0A382JXR8"/>
<gene>
    <name evidence="2" type="ORF">METZ01_LOCUS268185</name>
</gene>
<dbReference type="EMBL" id="UINC01076298">
    <property type="protein sequence ID" value="SVC15331.1"/>
    <property type="molecule type" value="Genomic_DNA"/>
</dbReference>
<keyword evidence="1" id="KW-1133">Transmembrane helix</keyword>
<sequence length="87" mass="9650">MKIKDSNFYLLGGIFTILILIAAIVPSLIISNNSNASDKKAIINHKMDKPAIGKKELMMKKNHGMDKPSAIGKKELMMKKNHGMDKP</sequence>
<protein>
    <submittedName>
        <fullName evidence="2">Uncharacterized protein</fullName>
    </submittedName>
</protein>
<keyword evidence="1" id="KW-0472">Membrane</keyword>
<evidence type="ECO:0000256" key="1">
    <source>
        <dbReference type="SAM" id="Phobius"/>
    </source>
</evidence>
<proteinExistence type="predicted"/>
<keyword evidence="1" id="KW-0812">Transmembrane</keyword>
<feature type="transmembrane region" description="Helical" evidence="1">
    <location>
        <begin position="7"/>
        <end position="30"/>
    </location>
</feature>